<dbReference type="OrthoDB" id="2685572at2759"/>
<protein>
    <submittedName>
        <fullName evidence="3">Uncharacterized protein</fullName>
    </submittedName>
</protein>
<feature type="region of interest" description="Disordered" evidence="2">
    <location>
        <begin position="145"/>
        <end position="170"/>
    </location>
</feature>
<gene>
    <name evidence="3" type="ORF">HD556DRAFT_1314502</name>
</gene>
<name>A0A9P7DA45_9AGAM</name>
<keyword evidence="4" id="KW-1185">Reference proteome</keyword>
<dbReference type="GeneID" id="64594702"/>
<proteinExistence type="predicted"/>
<evidence type="ECO:0000313" key="3">
    <source>
        <dbReference type="EMBL" id="KAG1785114.1"/>
    </source>
</evidence>
<evidence type="ECO:0000256" key="2">
    <source>
        <dbReference type="SAM" id="MobiDB-lite"/>
    </source>
</evidence>
<dbReference type="Proteomes" id="UP000719766">
    <property type="component" value="Unassembled WGS sequence"/>
</dbReference>
<evidence type="ECO:0000256" key="1">
    <source>
        <dbReference type="SAM" id="Coils"/>
    </source>
</evidence>
<feature type="compositionally biased region" description="Polar residues" evidence="2">
    <location>
        <begin position="155"/>
        <end position="170"/>
    </location>
</feature>
<dbReference type="AlphaFoldDB" id="A0A9P7DA45"/>
<dbReference type="EMBL" id="JABBWE010000118">
    <property type="protein sequence ID" value="KAG1785114.1"/>
    <property type="molecule type" value="Genomic_DNA"/>
</dbReference>
<organism evidence="3 4">
    <name type="scientific">Suillus plorans</name>
    <dbReference type="NCBI Taxonomy" id="116603"/>
    <lineage>
        <taxon>Eukaryota</taxon>
        <taxon>Fungi</taxon>
        <taxon>Dikarya</taxon>
        <taxon>Basidiomycota</taxon>
        <taxon>Agaricomycotina</taxon>
        <taxon>Agaricomycetes</taxon>
        <taxon>Agaricomycetidae</taxon>
        <taxon>Boletales</taxon>
        <taxon>Suillineae</taxon>
        <taxon>Suillaceae</taxon>
        <taxon>Suillus</taxon>
    </lineage>
</organism>
<dbReference type="RefSeq" id="XP_041152599.1">
    <property type="nucleotide sequence ID" value="XM_041300938.1"/>
</dbReference>
<evidence type="ECO:0000313" key="4">
    <source>
        <dbReference type="Proteomes" id="UP000719766"/>
    </source>
</evidence>
<feature type="coiled-coil region" evidence="1">
    <location>
        <begin position="189"/>
        <end position="223"/>
    </location>
</feature>
<comment type="caution">
    <text evidence="3">The sequence shown here is derived from an EMBL/GenBank/DDBJ whole genome shotgun (WGS) entry which is preliminary data.</text>
</comment>
<reference evidence="3" key="1">
    <citation type="journal article" date="2020" name="New Phytol.">
        <title>Comparative genomics reveals dynamic genome evolution in host specialist ectomycorrhizal fungi.</title>
        <authorList>
            <person name="Lofgren L.A."/>
            <person name="Nguyen N.H."/>
            <person name="Vilgalys R."/>
            <person name="Ruytinx J."/>
            <person name="Liao H.L."/>
            <person name="Branco S."/>
            <person name="Kuo A."/>
            <person name="LaButti K."/>
            <person name="Lipzen A."/>
            <person name="Andreopoulos W."/>
            <person name="Pangilinan J."/>
            <person name="Riley R."/>
            <person name="Hundley H."/>
            <person name="Na H."/>
            <person name="Barry K."/>
            <person name="Grigoriev I.V."/>
            <person name="Stajich J.E."/>
            <person name="Kennedy P.G."/>
        </authorList>
    </citation>
    <scope>NUCLEOTIDE SEQUENCE</scope>
    <source>
        <strain evidence="3">S12</strain>
    </source>
</reference>
<keyword evidence="1" id="KW-0175">Coiled coil</keyword>
<sequence length="492" mass="53384">MLGQSKTNEWNNTRDHCLHQVLGAIAHTNSIIRKNDARPIAHKGDELIEWNDASNSPPQHPMSNTEYNFNFNPPPPPPLYGHPSTPTGHAYGGMVGAHETERAMYPGGPAGMLDGRPMSVPALTPGSSSHEFQRPASVVPIIDPRLATAPGGVGTSTSSAQNTSGPPKSMKISQVLSEMTSFNRRLAHAEDLELCVQQIEAANTELKAQIKDMEERFEAKLASLLANKSHDDVGDTAEAETDEEFEKDVEKLEKSAIAFGDNGLKMLMGIAKLTIDILPPYPSDDDDWSLDPATKERLMRFRWAESHQHTDNHANVLCIIAYMRQHGATVCAGSGPALCDISDEDLRARVIKKYQDLQKNLRKAGKLSRNLMAPLTAASDTVESAPPGPEAEAVIVTVISRSKLQSHARGKLEVRIRKYENLPKESELSEQEMAGPPDPGHCQEFVHQAMELDGNYSLGGVGGWVLNVPQGTALALLQSSKDDGSGYIGVGT</sequence>
<accession>A0A9P7DA45</accession>